<accession>A0A6C0GR29</accession>
<keyword evidence="13" id="KW-0234">DNA repair</keyword>
<dbReference type="PROSITE" id="PS51192">
    <property type="entry name" value="HELICASE_ATP_BIND_1"/>
    <property type="match status" value="1"/>
</dbReference>
<comment type="catalytic activity">
    <reaction evidence="15">
        <text>Couples ATP hydrolysis with the unwinding of duplex DNA by translocating in the 3'-5' direction.</text>
        <dbReference type="EC" id="5.6.2.4"/>
    </reaction>
</comment>
<evidence type="ECO:0000256" key="7">
    <source>
        <dbReference type="ARBA" id="ARBA00022801"/>
    </source>
</evidence>
<keyword evidence="10" id="KW-0067">ATP-binding</keyword>
<keyword evidence="14" id="KW-0413">Isomerase</keyword>
<dbReference type="SUPFAM" id="SSF46785">
    <property type="entry name" value="Winged helix' DNA-binding domain"/>
    <property type="match status" value="1"/>
</dbReference>
<dbReference type="InterPro" id="IPR014001">
    <property type="entry name" value="Helicase_ATP-bd"/>
</dbReference>
<evidence type="ECO:0000256" key="14">
    <source>
        <dbReference type="ARBA" id="ARBA00023235"/>
    </source>
</evidence>
<gene>
    <name evidence="20" type="primary">recQ</name>
    <name evidence="20" type="ORF">GXP67_29695</name>
</gene>
<dbReference type="GO" id="GO:0006281">
    <property type="term" value="P:DNA repair"/>
    <property type="evidence" value="ECO:0007669"/>
    <property type="project" value="UniProtKB-KW"/>
</dbReference>
<dbReference type="GO" id="GO:0009378">
    <property type="term" value="F:four-way junction helicase activity"/>
    <property type="evidence" value="ECO:0007669"/>
    <property type="project" value="TreeGrafter"/>
</dbReference>
<protein>
    <recommendedName>
        <fullName evidence="16">DNA helicase RecQ</fullName>
        <ecNumber evidence="16">5.6.2.4</ecNumber>
    </recommendedName>
</protein>
<feature type="domain" description="HRDC" evidence="17">
    <location>
        <begin position="527"/>
        <end position="607"/>
    </location>
</feature>
<dbReference type="SUPFAM" id="SSF52540">
    <property type="entry name" value="P-loop containing nucleoside triphosphate hydrolases"/>
    <property type="match status" value="1"/>
</dbReference>
<dbReference type="NCBIfam" id="TIGR01389">
    <property type="entry name" value="recQ"/>
    <property type="match status" value="1"/>
</dbReference>
<evidence type="ECO:0000256" key="6">
    <source>
        <dbReference type="ARBA" id="ARBA00022763"/>
    </source>
</evidence>
<keyword evidence="12" id="KW-0233">DNA recombination</keyword>
<dbReference type="CDD" id="cd18794">
    <property type="entry name" value="SF2_C_RecQ"/>
    <property type="match status" value="1"/>
</dbReference>
<dbReference type="GO" id="GO:0046872">
    <property type="term" value="F:metal ion binding"/>
    <property type="evidence" value="ECO:0007669"/>
    <property type="project" value="UniProtKB-KW"/>
</dbReference>
<keyword evidence="6" id="KW-0227">DNA damage</keyword>
<keyword evidence="11" id="KW-0238">DNA-binding</keyword>
<evidence type="ECO:0000256" key="16">
    <source>
        <dbReference type="NCBIfam" id="TIGR01389"/>
    </source>
</evidence>
<dbReference type="SMART" id="SM00490">
    <property type="entry name" value="HELICc"/>
    <property type="match status" value="1"/>
</dbReference>
<evidence type="ECO:0000256" key="3">
    <source>
        <dbReference type="ARBA" id="ARBA00005446"/>
    </source>
</evidence>
<proteinExistence type="inferred from homology"/>
<dbReference type="Proteomes" id="UP000480178">
    <property type="component" value="Chromosome"/>
</dbReference>
<dbReference type="EMBL" id="CP048222">
    <property type="protein sequence ID" value="QHT70528.1"/>
    <property type="molecule type" value="Genomic_DNA"/>
</dbReference>
<dbReference type="GO" id="GO:0005524">
    <property type="term" value="F:ATP binding"/>
    <property type="evidence" value="ECO:0007669"/>
    <property type="project" value="UniProtKB-KW"/>
</dbReference>
<evidence type="ECO:0000256" key="12">
    <source>
        <dbReference type="ARBA" id="ARBA00023172"/>
    </source>
</evidence>
<dbReference type="InterPro" id="IPR027417">
    <property type="entry name" value="P-loop_NTPase"/>
</dbReference>
<evidence type="ECO:0000256" key="5">
    <source>
        <dbReference type="ARBA" id="ARBA00022741"/>
    </source>
</evidence>
<keyword evidence="21" id="KW-1185">Reference proteome</keyword>
<dbReference type="InterPro" id="IPR032284">
    <property type="entry name" value="RecQ_Zn-bd"/>
</dbReference>
<dbReference type="InterPro" id="IPR036390">
    <property type="entry name" value="WH_DNA-bd_sf"/>
</dbReference>
<comment type="cofactor">
    <cofactor evidence="1">
        <name>Mg(2+)</name>
        <dbReference type="ChEBI" id="CHEBI:18420"/>
    </cofactor>
</comment>
<dbReference type="AlphaFoldDB" id="A0A6C0GR29"/>
<dbReference type="Pfam" id="PF00570">
    <property type="entry name" value="HRDC"/>
    <property type="match status" value="1"/>
</dbReference>
<evidence type="ECO:0000313" key="20">
    <source>
        <dbReference type="EMBL" id="QHT70528.1"/>
    </source>
</evidence>
<dbReference type="InterPro" id="IPR001650">
    <property type="entry name" value="Helicase_C-like"/>
</dbReference>
<dbReference type="PANTHER" id="PTHR13710:SF105">
    <property type="entry name" value="ATP-DEPENDENT DNA HELICASE Q1"/>
    <property type="match status" value="1"/>
</dbReference>
<dbReference type="InterPro" id="IPR011545">
    <property type="entry name" value="DEAD/DEAH_box_helicase_dom"/>
</dbReference>
<dbReference type="FunFam" id="3.40.50.300:FF:000156">
    <property type="entry name" value="ATP-dependent DNA helicase recQ"/>
    <property type="match status" value="1"/>
</dbReference>
<dbReference type="GO" id="GO:0005737">
    <property type="term" value="C:cytoplasm"/>
    <property type="evidence" value="ECO:0007669"/>
    <property type="project" value="TreeGrafter"/>
</dbReference>
<dbReference type="Gene3D" id="1.10.10.10">
    <property type="entry name" value="Winged helix-like DNA-binding domain superfamily/Winged helix DNA-binding domain"/>
    <property type="match status" value="1"/>
</dbReference>
<dbReference type="SMART" id="SM00487">
    <property type="entry name" value="DEXDc"/>
    <property type="match status" value="1"/>
</dbReference>
<dbReference type="SUPFAM" id="SSF47819">
    <property type="entry name" value="HRDC-like"/>
    <property type="match status" value="1"/>
</dbReference>
<comment type="cofactor">
    <cofactor evidence="2">
        <name>Zn(2+)</name>
        <dbReference type="ChEBI" id="CHEBI:29105"/>
    </cofactor>
</comment>
<organism evidence="20 21">
    <name type="scientific">Rhodocytophaga rosea</name>
    <dbReference type="NCBI Taxonomy" id="2704465"/>
    <lineage>
        <taxon>Bacteria</taxon>
        <taxon>Pseudomonadati</taxon>
        <taxon>Bacteroidota</taxon>
        <taxon>Cytophagia</taxon>
        <taxon>Cytophagales</taxon>
        <taxon>Rhodocytophagaceae</taxon>
        <taxon>Rhodocytophaga</taxon>
    </lineage>
</organism>
<dbReference type="PROSITE" id="PS51194">
    <property type="entry name" value="HELICASE_CTER"/>
    <property type="match status" value="1"/>
</dbReference>
<dbReference type="Pfam" id="PF00271">
    <property type="entry name" value="Helicase_C"/>
    <property type="match status" value="1"/>
</dbReference>
<evidence type="ECO:0000256" key="4">
    <source>
        <dbReference type="ARBA" id="ARBA00022723"/>
    </source>
</evidence>
<dbReference type="Pfam" id="PF14493">
    <property type="entry name" value="HTH_40"/>
    <property type="match status" value="1"/>
</dbReference>
<dbReference type="InterPro" id="IPR004589">
    <property type="entry name" value="DNA_helicase_ATP-dep_RecQ"/>
</dbReference>
<evidence type="ECO:0000256" key="13">
    <source>
        <dbReference type="ARBA" id="ARBA00023204"/>
    </source>
</evidence>
<name>A0A6C0GR29_9BACT</name>
<evidence type="ECO:0000256" key="1">
    <source>
        <dbReference type="ARBA" id="ARBA00001946"/>
    </source>
</evidence>
<evidence type="ECO:0000259" key="19">
    <source>
        <dbReference type="PROSITE" id="PS51194"/>
    </source>
</evidence>
<dbReference type="InterPro" id="IPR002121">
    <property type="entry name" value="HRDC_dom"/>
</dbReference>
<keyword evidence="9" id="KW-0862">Zinc</keyword>
<feature type="domain" description="Helicase ATP-binding" evidence="18">
    <location>
        <begin position="29"/>
        <end position="197"/>
    </location>
</feature>
<dbReference type="NCBIfam" id="TIGR00614">
    <property type="entry name" value="recQ_fam"/>
    <property type="match status" value="1"/>
</dbReference>
<dbReference type="KEGG" id="rhoz:GXP67_29695"/>
<dbReference type="EC" id="5.6.2.4" evidence="16"/>
<dbReference type="SMART" id="SM00956">
    <property type="entry name" value="RQC"/>
    <property type="match status" value="1"/>
</dbReference>
<dbReference type="SMART" id="SM00341">
    <property type="entry name" value="HRDC"/>
    <property type="match status" value="1"/>
</dbReference>
<dbReference type="GO" id="GO:0009432">
    <property type="term" value="P:SOS response"/>
    <property type="evidence" value="ECO:0007669"/>
    <property type="project" value="UniProtKB-UniRule"/>
</dbReference>
<dbReference type="InterPro" id="IPR006293">
    <property type="entry name" value="DNA_helicase_ATP-dep_RecQ_bac"/>
</dbReference>
<dbReference type="InterPro" id="IPR018982">
    <property type="entry name" value="RQC_domain"/>
</dbReference>
<keyword evidence="4" id="KW-0479">Metal-binding</keyword>
<keyword evidence="7 20" id="KW-0378">Hydrolase</keyword>
<dbReference type="PANTHER" id="PTHR13710">
    <property type="entry name" value="DNA HELICASE RECQ FAMILY MEMBER"/>
    <property type="match status" value="1"/>
</dbReference>
<evidence type="ECO:0000256" key="10">
    <source>
        <dbReference type="ARBA" id="ARBA00022840"/>
    </source>
</evidence>
<dbReference type="GO" id="GO:0043138">
    <property type="term" value="F:3'-5' DNA helicase activity"/>
    <property type="evidence" value="ECO:0007669"/>
    <property type="project" value="UniProtKB-EC"/>
</dbReference>
<dbReference type="FunFam" id="3.40.50.300:FF:000296">
    <property type="entry name" value="ATP-dependent DNA helicase RecQ"/>
    <property type="match status" value="1"/>
</dbReference>
<dbReference type="InterPro" id="IPR010997">
    <property type="entry name" value="HRDC-like_sf"/>
</dbReference>
<dbReference type="GO" id="GO:0030894">
    <property type="term" value="C:replisome"/>
    <property type="evidence" value="ECO:0007669"/>
    <property type="project" value="TreeGrafter"/>
</dbReference>
<dbReference type="InterPro" id="IPR036388">
    <property type="entry name" value="WH-like_DNA-bd_sf"/>
</dbReference>
<evidence type="ECO:0000259" key="18">
    <source>
        <dbReference type="PROSITE" id="PS51192"/>
    </source>
</evidence>
<sequence length="719" mass="81908">MPSSVLTPESVLKQYFGYDTYRPMQQEIIYELLQGKDVLVLMPTGGGKSICYQVPAMVMPGITIVVSPLIALMKDQVESLLSNGIPAAYLNSSQSGQQQSDIENECLQGVIKLLYISPEKLLSQGFQALLKKLPIDLFAIDEAHCISGWGHDFRPEYTQLNLLKQNFPGIPVVALTATADKLIRQDIVEQLGLQAAKVFVSSFDRKNLSLTVLPGRNKLTQVMDFLDAHKGQAGIIYCLSRSNTEQVAEKLTGSGYKAGYYHAGMSSRDRSKVQEAFLKDDIQVICATIAFGMGIDKSNVRWVIHFNLPKNMESYYQEIGRAGRDGLPAATVLFYSFRDVIAWREILNSKPEDEKRVELQMARLERMQQYAEAYLCRRRILLNYFSEQLTQDCQNCDICKNPRSRFDGTILAQKALSAVIRLQESVTMGMLIDVLRGSRSAQIVEKGYDKIKTYGAGADLKTNEWRDYLQQMVNTGILEVAYHQKYALHRGVLSQRILNGSQQVWLVKSEPIGIPKQNEVISKQSAASVKEHLLDKLKIIRKRLADSQNVPPYIVFNDHTLSEMVMKRPKNREQLLRISGIGQHKLDMYGDAFLIEINKFPPLQRLKNEPKKKPAKEKIDTYQLTYDAFIKGYHLEEIAKQRELSITTIQTHIITLWMKDYPIDIYSFISAQELQILCEAIPKINGLETKSKELFDYFREKYDYFKIKIALSVYAKKLK</sequence>
<dbReference type="GO" id="GO:0006260">
    <property type="term" value="P:DNA replication"/>
    <property type="evidence" value="ECO:0007669"/>
    <property type="project" value="InterPro"/>
</dbReference>
<comment type="similarity">
    <text evidence="3">Belongs to the helicase family. RecQ subfamily.</text>
</comment>
<reference evidence="20 21" key="1">
    <citation type="submission" date="2020-01" db="EMBL/GenBank/DDBJ databases">
        <authorList>
            <person name="Kim M.K."/>
        </authorList>
    </citation>
    <scope>NUCLEOTIDE SEQUENCE [LARGE SCALE GENOMIC DNA]</scope>
    <source>
        <strain evidence="20 21">172606-1</strain>
    </source>
</reference>
<dbReference type="InterPro" id="IPR044876">
    <property type="entry name" value="HRDC_dom_sf"/>
</dbReference>
<evidence type="ECO:0000256" key="11">
    <source>
        <dbReference type="ARBA" id="ARBA00023125"/>
    </source>
</evidence>
<dbReference type="CDD" id="cd17920">
    <property type="entry name" value="DEXHc_RecQ"/>
    <property type="match status" value="1"/>
</dbReference>
<dbReference type="GO" id="GO:0043590">
    <property type="term" value="C:bacterial nucleoid"/>
    <property type="evidence" value="ECO:0007669"/>
    <property type="project" value="TreeGrafter"/>
</dbReference>
<dbReference type="InterPro" id="IPR029491">
    <property type="entry name" value="Helicase_HTH"/>
</dbReference>
<evidence type="ECO:0000259" key="17">
    <source>
        <dbReference type="PROSITE" id="PS50967"/>
    </source>
</evidence>
<evidence type="ECO:0000256" key="15">
    <source>
        <dbReference type="ARBA" id="ARBA00034617"/>
    </source>
</evidence>
<dbReference type="GO" id="GO:0006310">
    <property type="term" value="P:DNA recombination"/>
    <property type="evidence" value="ECO:0007669"/>
    <property type="project" value="UniProtKB-UniRule"/>
</dbReference>
<keyword evidence="8 20" id="KW-0347">Helicase</keyword>
<dbReference type="Pfam" id="PF09382">
    <property type="entry name" value="RQC"/>
    <property type="match status" value="1"/>
</dbReference>
<evidence type="ECO:0000256" key="8">
    <source>
        <dbReference type="ARBA" id="ARBA00022806"/>
    </source>
</evidence>
<dbReference type="GO" id="GO:0003677">
    <property type="term" value="F:DNA binding"/>
    <property type="evidence" value="ECO:0007669"/>
    <property type="project" value="UniProtKB-KW"/>
</dbReference>
<dbReference type="PROSITE" id="PS50967">
    <property type="entry name" value="HRDC"/>
    <property type="match status" value="1"/>
</dbReference>
<dbReference type="Pfam" id="PF00270">
    <property type="entry name" value="DEAD"/>
    <property type="match status" value="1"/>
</dbReference>
<evidence type="ECO:0000256" key="2">
    <source>
        <dbReference type="ARBA" id="ARBA00001947"/>
    </source>
</evidence>
<keyword evidence="5" id="KW-0547">Nucleotide-binding</keyword>
<dbReference type="RefSeq" id="WP_162446505.1">
    <property type="nucleotide sequence ID" value="NZ_CP048222.1"/>
</dbReference>
<dbReference type="Pfam" id="PF16124">
    <property type="entry name" value="RecQ_Zn_bind"/>
    <property type="match status" value="1"/>
</dbReference>
<evidence type="ECO:0000256" key="9">
    <source>
        <dbReference type="ARBA" id="ARBA00022833"/>
    </source>
</evidence>
<feature type="domain" description="Helicase C-terminal" evidence="19">
    <location>
        <begin position="218"/>
        <end position="365"/>
    </location>
</feature>
<dbReference type="GO" id="GO:0016787">
    <property type="term" value="F:hydrolase activity"/>
    <property type="evidence" value="ECO:0007669"/>
    <property type="project" value="UniProtKB-KW"/>
</dbReference>
<dbReference type="Gene3D" id="1.10.150.80">
    <property type="entry name" value="HRDC domain"/>
    <property type="match status" value="1"/>
</dbReference>
<evidence type="ECO:0000313" key="21">
    <source>
        <dbReference type="Proteomes" id="UP000480178"/>
    </source>
</evidence>
<dbReference type="Gene3D" id="3.40.50.300">
    <property type="entry name" value="P-loop containing nucleotide triphosphate hydrolases"/>
    <property type="match status" value="2"/>
</dbReference>